<sequence>MNANRVMVGRAEQTTFKKAAQYRDSLGVHVIGKCRITVNHPRLAPELGEAMNNTALPLGSTNPIPTKDFAYAATVDEGLTGTERRTVFRNQSEYATVEIFSKNSSRLPEENEAPKWWSSANDSKSDSANIAESLLMFVDTRRFA</sequence>
<dbReference type="Proteomes" id="UP000267027">
    <property type="component" value="Unassembled WGS sequence"/>
</dbReference>
<dbReference type="AlphaFoldDB" id="A0A0R3PV90"/>
<evidence type="ECO:0000313" key="2">
    <source>
        <dbReference type="Proteomes" id="UP000267027"/>
    </source>
</evidence>
<evidence type="ECO:0000313" key="3">
    <source>
        <dbReference type="WBParaSite" id="ACOC_0000991801-mRNA-1"/>
    </source>
</evidence>
<reference evidence="3" key="1">
    <citation type="submission" date="2017-02" db="UniProtKB">
        <authorList>
            <consortium name="WormBaseParasite"/>
        </authorList>
    </citation>
    <scope>IDENTIFICATION</scope>
</reference>
<dbReference type="WBParaSite" id="ACOC_0000991801-mRNA-1">
    <property type="protein sequence ID" value="ACOC_0000991801-mRNA-1"/>
    <property type="gene ID" value="ACOC_0000991801"/>
</dbReference>
<protein>
    <submittedName>
        <fullName evidence="3">HK97 gp10 family phage protein</fullName>
    </submittedName>
</protein>
<reference evidence="1 2" key="2">
    <citation type="submission" date="2018-11" db="EMBL/GenBank/DDBJ databases">
        <authorList>
            <consortium name="Pathogen Informatics"/>
        </authorList>
    </citation>
    <scope>NUCLEOTIDE SEQUENCE [LARGE SCALE GENOMIC DNA]</scope>
    <source>
        <strain evidence="1 2">Costa Rica</strain>
    </source>
</reference>
<organism evidence="3">
    <name type="scientific">Angiostrongylus costaricensis</name>
    <name type="common">Nematode worm</name>
    <dbReference type="NCBI Taxonomy" id="334426"/>
    <lineage>
        <taxon>Eukaryota</taxon>
        <taxon>Metazoa</taxon>
        <taxon>Ecdysozoa</taxon>
        <taxon>Nematoda</taxon>
        <taxon>Chromadorea</taxon>
        <taxon>Rhabditida</taxon>
        <taxon>Rhabditina</taxon>
        <taxon>Rhabditomorpha</taxon>
        <taxon>Strongyloidea</taxon>
        <taxon>Metastrongylidae</taxon>
        <taxon>Angiostrongylus</taxon>
    </lineage>
</organism>
<keyword evidence="2" id="KW-1185">Reference proteome</keyword>
<gene>
    <name evidence="1" type="ORF">ACOC_LOCUS9919</name>
</gene>
<dbReference type="EMBL" id="UYYA01004376">
    <property type="protein sequence ID" value="VDM61504.1"/>
    <property type="molecule type" value="Genomic_DNA"/>
</dbReference>
<accession>A0A0R3PV90</accession>
<proteinExistence type="predicted"/>
<name>A0A0R3PV90_ANGCS</name>
<evidence type="ECO:0000313" key="1">
    <source>
        <dbReference type="EMBL" id="VDM61504.1"/>
    </source>
</evidence>